<evidence type="ECO:0000313" key="3">
    <source>
        <dbReference type="WBParaSite" id="Hba_20649"/>
    </source>
</evidence>
<accession>A0A1I7XS54</accession>
<proteinExistence type="predicted"/>
<keyword evidence="2" id="KW-1185">Reference proteome</keyword>
<evidence type="ECO:0000313" key="2">
    <source>
        <dbReference type="Proteomes" id="UP000095283"/>
    </source>
</evidence>
<protein>
    <submittedName>
        <fullName evidence="3">Uncharacterized protein</fullName>
    </submittedName>
</protein>
<sequence length="144" mass="17088">MKMIKKTVWILRNTDIFRFKRERDRRTVIRPPPEPVDEKKAPLIHKKNKKIPLPSAVVISDIDRNNETKNGSVKLNRPESSSSTQSEEERTVTQVFSEQETRLDTAPSEITCVFNYDVFFSKQEVEIHRDYWKKEKKIKRNGRE</sequence>
<dbReference type="AlphaFoldDB" id="A0A1I7XS54"/>
<name>A0A1I7XS54_HETBA</name>
<organism evidence="2 3">
    <name type="scientific">Heterorhabditis bacteriophora</name>
    <name type="common">Entomopathogenic nematode worm</name>
    <dbReference type="NCBI Taxonomy" id="37862"/>
    <lineage>
        <taxon>Eukaryota</taxon>
        <taxon>Metazoa</taxon>
        <taxon>Ecdysozoa</taxon>
        <taxon>Nematoda</taxon>
        <taxon>Chromadorea</taxon>
        <taxon>Rhabditida</taxon>
        <taxon>Rhabditina</taxon>
        <taxon>Rhabditomorpha</taxon>
        <taxon>Strongyloidea</taxon>
        <taxon>Heterorhabditidae</taxon>
        <taxon>Heterorhabditis</taxon>
    </lineage>
</organism>
<feature type="region of interest" description="Disordered" evidence="1">
    <location>
        <begin position="28"/>
        <end position="47"/>
    </location>
</feature>
<dbReference type="Proteomes" id="UP000095283">
    <property type="component" value="Unplaced"/>
</dbReference>
<evidence type="ECO:0000256" key="1">
    <source>
        <dbReference type="SAM" id="MobiDB-lite"/>
    </source>
</evidence>
<reference evidence="3" key="1">
    <citation type="submission" date="2016-11" db="UniProtKB">
        <authorList>
            <consortium name="WormBaseParasite"/>
        </authorList>
    </citation>
    <scope>IDENTIFICATION</scope>
</reference>
<dbReference type="WBParaSite" id="Hba_20649">
    <property type="protein sequence ID" value="Hba_20649"/>
    <property type="gene ID" value="Hba_20649"/>
</dbReference>
<feature type="region of interest" description="Disordered" evidence="1">
    <location>
        <begin position="55"/>
        <end position="100"/>
    </location>
</feature>